<evidence type="ECO:0000313" key="4">
    <source>
        <dbReference type="Proteomes" id="UP000018130"/>
    </source>
</evidence>
<feature type="transmembrane region" description="Helical" evidence="2">
    <location>
        <begin position="250"/>
        <end position="267"/>
    </location>
</feature>
<accession>T2JYD8</accession>
<reference evidence="3 4" key="2">
    <citation type="submission" date="2013-09" db="EMBL/GenBank/DDBJ databases">
        <title>Whole genome comparison of six Crocosphaera watsonii strains with differing phenotypes.</title>
        <authorList>
            <person name="Bench S.R."/>
            <person name="Heller P."/>
            <person name="Frank I."/>
            <person name="Arciniega M."/>
            <person name="Shilova I.N."/>
            <person name="Zehr J.P."/>
        </authorList>
    </citation>
    <scope>NUCLEOTIDE SEQUENCE [LARGE SCALE GENOMIC DNA]</scope>
    <source>
        <strain evidence="3 4">WH 0402</strain>
    </source>
</reference>
<dbReference type="EMBL" id="CAQN01001111">
    <property type="protein sequence ID" value="CCQ70099.1"/>
    <property type="molecule type" value="Genomic_DNA"/>
</dbReference>
<evidence type="ECO:0000256" key="2">
    <source>
        <dbReference type="SAM" id="Phobius"/>
    </source>
</evidence>
<gene>
    <name evidence="3" type="ORF">CWATWH0402_2980</name>
</gene>
<comment type="caution">
    <text evidence="3">The sequence shown here is derived from an EMBL/GenBank/DDBJ whole genome shotgun (WGS) entry which is preliminary data.</text>
</comment>
<keyword evidence="1" id="KW-0175">Coiled coil</keyword>
<feature type="coiled-coil region" evidence="1">
    <location>
        <begin position="127"/>
        <end position="236"/>
    </location>
</feature>
<evidence type="ECO:0000313" key="3">
    <source>
        <dbReference type="EMBL" id="CCQ70099.1"/>
    </source>
</evidence>
<keyword evidence="2" id="KW-1133">Transmembrane helix</keyword>
<dbReference type="AlphaFoldDB" id="T2JYD8"/>
<reference evidence="3 4" key="1">
    <citation type="submission" date="2013-01" db="EMBL/GenBank/DDBJ databases">
        <authorList>
            <person name="Bench S."/>
        </authorList>
    </citation>
    <scope>NUCLEOTIDE SEQUENCE [LARGE SCALE GENOMIC DNA]</scope>
    <source>
        <strain evidence="3 4">WH 0402</strain>
    </source>
</reference>
<proteinExistence type="predicted"/>
<name>T2JYD8_CROWT</name>
<organism evidence="3 4">
    <name type="scientific">Crocosphaera watsonii WH 0402</name>
    <dbReference type="NCBI Taxonomy" id="1284629"/>
    <lineage>
        <taxon>Bacteria</taxon>
        <taxon>Bacillati</taxon>
        <taxon>Cyanobacteriota</taxon>
        <taxon>Cyanophyceae</taxon>
        <taxon>Oscillatoriophycideae</taxon>
        <taxon>Chroococcales</taxon>
        <taxon>Aphanothecaceae</taxon>
        <taxon>Crocosphaera</taxon>
    </lineage>
</organism>
<sequence length="293" mass="34163">MNELKEFDLQICLQTLTQNEPLVRDLARLIVEEEVKNESNSIDQENLEYRIQERYDQIRLFLYCQKEKKEIDLEFKGLKGVIEWLFSQKYGDDLQDNMLIDEGKNLFYENVLDLINQFCQDQVPLKLLQSSSDRENLINLVQQAEKNKEQLHQEYEPIKKELVAVEAALSEEQKQLSSLCSQFDEERKKNEEEIKKMSATLEEYQQKNYQDIQKQLTQAESEITEQKKRHKALASQLDGKKAMANLRKPFAVVGYIVFLVIICFIFGGGNPVAGFAIFMIISAIYSVLKSWGL</sequence>
<keyword evidence="2" id="KW-0472">Membrane</keyword>
<keyword evidence="2" id="KW-0812">Transmembrane</keyword>
<dbReference type="RefSeq" id="WP_048327245.1">
    <property type="nucleotide sequence ID" value="NZ_CAQN01001111.1"/>
</dbReference>
<dbReference type="Proteomes" id="UP000018130">
    <property type="component" value="Unassembled WGS sequence"/>
</dbReference>
<evidence type="ECO:0000256" key="1">
    <source>
        <dbReference type="SAM" id="Coils"/>
    </source>
</evidence>
<protein>
    <submittedName>
        <fullName evidence="3">Uncharacterized protein</fullName>
    </submittedName>
</protein>